<evidence type="ECO:0000256" key="3">
    <source>
        <dbReference type="ARBA" id="ARBA00023163"/>
    </source>
</evidence>
<dbReference type="SUPFAM" id="SSF46785">
    <property type="entry name" value="Winged helix' DNA-binding domain"/>
    <property type="match status" value="1"/>
</dbReference>
<dbReference type="PROSITE" id="PS00519">
    <property type="entry name" value="HTH_ASNC_1"/>
    <property type="match status" value="1"/>
</dbReference>
<dbReference type="OrthoDB" id="4379331at2"/>
<dbReference type="InterPro" id="IPR011008">
    <property type="entry name" value="Dimeric_a/b-barrel"/>
</dbReference>
<dbReference type="InterPro" id="IPR036388">
    <property type="entry name" value="WH-like_DNA-bd_sf"/>
</dbReference>
<dbReference type="Gene3D" id="1.10.10.10">
    <property type="entry name" value="Winged helix-like DNA-binding domain superfamily/Winged helix DNA-binding domain"/>
    <property type="match status" value="1"/>
</dbReference>
<dbReference type="AlphaFoldDB" id="A0A839RR30"/>
<dbReference type="InterPro" id="IPR019887">
    <property type="entry name" value="Tscrpt_reg_AsnC/Lrp_C"/>
</dbReference>
<dbReference type="InterPro" id="IPR019885">
    <property type="entry name" value="Tscrpt_reg_HTH_AsnC-type_CS"/>
</dbReference>
<dbReference type="Pfam" id="PF13412">
    <property type="entry name" value="HTH_24"/>
    <property type="match status" value="1"/>
</dbReference>
<dbReference type="Pfam" id="PF01037">
    <property type="entry name" value="AsnC_trans_reg"/>
    <property type="match status" value="1"/>
</dbReference>
<dbReference type="GO" id="GO:0043565">
    <property type="term" value="F:sequence-specific DNA binding"/>
    <property type="evidence" value="ECO:0007669"/>
    <property type="project" value="InterPro"/>
</dbReference>
<dbReference type="SUPFAM" id="SSF54909">
    <property type="entry name" value="Dimeric alpha+beta barrel"/>
    <property type="match status" value="1"/>
</dbReference>
<dbReference type="InterPro" id="IPR000485">
    <property type="entry name" value="AsnC-type_HTH_dom"/>
</dbReference>
<dbReference type="PANTHER" id="PTHR30154:SF45">
    <property type="entry name" value="TRANSCRIPTIONAL REGULATORY PROTEIN (PROBABLY ASNC-FAMILY)-RELATED"/>
    <property type="match status" value="1"/>
</dbReference>
<name>A0A839RR30_9ACTN</name>
<evidence type="ECO:0000313" key="6">
    <source>
        <dbReference type="Proteomes" id="UP000567922"/>
    </source>
</evidence>
<dbReference type="SMART" id="SM00344">
    <property type="entry name" value="HTH_ASNC"/>
    <property type="match status" value="1"/>
</dbReference>
<dbReference type="GO" id="GO:0005829">
    <property type="term" value="C:cytosol"/>
    <property type="evidence" value="ECO:0007669"/>
    <property type="project" value="TreeGrafter"/>
</dbReference>
<evidence type="ECO:0000313" key="5">
    <source>
        <dbReference type="EMBL" id="MBB3038331.1"/>
    </source>
</evidence>
<organism evidence="5 6">
    <name type="scientific">Hoyosella altamirensis</name>
    <dbReference type="NCBI Taxonomy" id="616997"/>
    <lineage>
        <taxon>Bacteria</taxon>
        <taxon>Bacillati</taxon>
        <taxon>Actinomycetota</taxon>
        <taxon>Actinomycetes</taxon>
        <taxon>Mycobacteriales</taxon>
        <taxon>Hoyosellaceae</taxon>
        <taxon>Hoyosella</taxon>
    </lineage>
</organism>
<keyword evidence="6" id="KW-1185">Reference proteome</keyword>
<evidence type="ECO:0000256" key="1">
    <source>
        <dbReference type="ARBA" id="ARBA00023015"/>
    </source>
</evidence>
<dbReference type="Gene3D" id="3.30.70.920">
    <property type="match status" value="1"/>
</dbReference>
<keyword evidence="2 5" id="KW-0238">DNA-binding</keyword>
<accession>A0A839RR30</accession>
<dbReference type="RefSeq" id="WP_064438590.1">
    <property type="nucleotide sequence ID" value="NZ_BDDI01000001.1"/>
</dbReference>
<proteinExistence type="predicted"/>
<evidence type="ECO:0000259" key="4">
    <source>
        <dbReference type="PROSITE" id="PS50956"/>
    </source>
</evidence>
<dbReference type="GO" id="GO:0043200">
    <property type="term" value="P:response to amino acid"/>
    <property type="evidence" value="ECO:0007669"/>
    <property type="project" value="TreeGrafter"/>
</dbReference>
<keyword evidence="1" id="KW-0805">Transcription regulation</keyword>
<evidence type="ECO:0000256" key="2">
    <source>
        <dbReference type="ARBA" id="ARBA00023125"/>
    </source>
</evidence>
<reference evidence="5 6" key="1">
    <citation type="submission" date="2020-08" db="EMBL/GenBank/DDBJ databases">
        <title>Sequencing the genomes of 1000 actinobacteria strains.</title>
        <authorList>
            <person name="Klenk H.-P."/>
        </authorList>
    </citation>
    <scope>NUCLEOTIDE SEQUENCE [LARGE SCALE GENOMIC DNA]</scope>
    <source>
        <strain evidence="5 6">DSM 45258</strain>
    </source>
</reference>
<dbReference type="InterPro" id="IPR036390">
    <property type="entry name" value="WH_DNA-bd_sf"/>
</dbReference>
<dbReference type="InterPro" id="IPR019888">
    <property type="entry name" value="Tscrpt_reg_AsnC-like"/>
</dbReference>
<dbReference type="Proteomes" id="UP000567922">
    <property type="component" value="Unassembled WGS sequence"/>
</dbReference>
<dbReference type="PRINTS" id="PR00033">
    <property type="entry name" value="HTHASNC"/>
</dbReference>
<gene>
    <name evidence="5" type="ORF">FHU29_002780</name>
</gene>
<dbReference type="PROSITE" id="PS50956">
    <property type="entry name" value="HTH_ASNC_2"/>
    <property type="match status" value="1"/>
</dbReference>
<comment type="caution">
    <text evidence="5">The sequence shown here is derived from an EMBL/GenBank/DDBJ whole genome shotgun (WGS) entry which is preliminary data.</text>
</comment>
<dbReference type="PANTHER" id="PTHR30154">
    <property type="entry name" value="LEUCINE-RESPONSIVE REGULATORY PROTEIN"/>
    <property type="match status" value="1"/>
</dbReference>
<feature type="domain" description="HTH asnC-type" evidence="4">
    <location>
        <begin position="4"/>
        <end position="65"/>
    </location>
</feature>
<dbReference type="EMBL" id="JACHWS010000002">
    <property type="protein sequence ID" value="MBB3038331.1"/>
    <property type="molecule type" value="Genomic_DNA"/>
</dbReference>
<sequence>MEAIDSIDQNLLRLLQADGRATYSELAGRVGLSVAATKRRIDRLCAAGVITGFTALVDQTKLGWAVEAFTEVRYVGTTPPEDMLRAMSEIPEVAAAYTIAGDPDVLVKLRARDNRHLQNVIERLRRGRATGTKSMIVLDAYRREG</sequence>
<protein>
    <submittedName>
        <fullName evidence="5">DNA-binding Lrp family transcriptional regulator</fullName>
    </submittedName>
</protein>
<keyword evidence="3" id="KW-0804">Transcription</keyword>